<dbReference type="Gene3D" id="3.30.450.20">
    <property type="entry name" value="PAS domain"/>
    <property type="match status" value="1"/>
</dbReference>
<keyword evidence="6" id="KW-0472">Membrane</keyword>
<dbReference type="InterPro" id="IPR003661">
    <property type="entry name" value="HisK_dim/P_dom"/>
</dbReference>
<evidence type="ECO:0000313" key="10">
    <source>
        <dbReference type="Proteomes" id="UP001401887"/>
    </source>
</evidence>
<sequence>MPEQRPVDAPSPVGVPLSECLQDLSEALAAARTPQEVLGSVLRSALAALGAALGTAFLTGGAGDSLELAAQQGRRGAARDLPSHLFARDALARHEALFFEDAEALLGAPPEPGRRAGNSLPAASAVLPMFLGGQALGVLVLDFEEPRGFSADERRLLRTLAAQCAVALGHTRLLATLAAERQQRQQTELELRTSEARFRRMVEAGPVGIAAGALDGRLILVNDTYLKLLGYTRAEYEAGEIDWAALTPPEYHRADELAFAQAFEQGASDPYEKEMLTRTGERVPLNLILIRYEERDQQYVVGYLQDLRPFKAAERALREHGAELERQVAARTEELNARTRVLEAFETLSHELTLEPDPALLVGRAQDIVLSLLPEGVATYYEPEGAVWRLRTQTGSLRDKELQRVLDAGLPYEAAGNLRVPFETREPYYQEVYDIHTDRQPDTTRHVSSSATLPVVVGGAVRGVFGLGLFGAPRRWSAVDRALLETVARSLGLALERAEAARHLREQNAELAARTRALEGFAELTRDLSTQAEPHMLVRRAQEVMLSLLPEGYAAYYEPTGGQWTLRSQVGDRRDPAFQAHVEAGLPLETASLWTPWQTREPYYLEEYDQHTDHFETYQVRRGALAAFPVCVNGSPYGIFGVALFHERHWSEADRAVIETTVRSLGLALEGAQGVTQLAEERRKLAAANEELEAFAYSVSHDLRTPVRHIRSFNDLLRQALGDSLDEKPARYLRIVEEATGRMNTLIDAMLDLSRTSRLPLQMGLVDLGDLVGSVRAELEADAPDRQVEWEVMPLPLVTGDAHTLRQVLVNLLANALKYTRTREVARIEVWAEEQPHEWVVSVRDNGVGFDPRYGDKLFGVFQRLHRHDEFEGTGVGLANVRRIVTRHGGKVFAQGVPSEGATFGFTLPRLH</sequence>
<dbReference type="SMART" id="SM00388">
    <property type="entry name" value="HisKA"/>
    <property type="match status" value="1"/>
</dbReference>
<dbReference type="SUPFAM" id="SSF55785">
    <property type="entry name" value="PYP-like sensor domain (PAS domain)"/>
    <property type="match status" value="1"/>
</dbReference>
<evidence type="ECO:0000256" key="2">
    <source>
        <dbReference type="ARBA" id="ARBA00012438"/>
    </source>
</evidence>
<dbReference type="InterPro" id="IPR003594">
    <property type="entry name" value="HATPase_dom"/>
</dbReference>
<dbReference type="InterPro" id="IPR035965">
    <property type="entry name" value="PAS-like_dom_sf"/>
</dbReference>
<organism evidence="9 10">
    <name type="scientific">Deinococcus carri</name>
    <dbReference type="NCBI Taxonomy" id="1211323"/>
    <lineage>
        <taxon>Bacteria</taxon>
        <taxon>Thermotogati</taxon>
        <taxon>Deinococcota</taxon>
        <taxon>Deinococci</taxon>
        <taxon>Deinococcales</taxon>
        <taxon>Deinococcaceae</taxon>
        <taxon>Deinococcus</taxon>
    </lineage>
</organism>
<dbReference type="SUPFAM" id="SSF55874">
    <property type="entry name" value="ATPase domain of HSP90 chaperone/DNA topoisomerase II/histidine kinase"/>
    <property type="match status" value="1"/>
</dbReference>
<dbReference type="RefSeq" id="WP_345465978.1">
    <property type="nucleotide sequence ID" value="NZ_BAABRP010000011.1"/>
</dbReference>
<dbReference type="Proteomes" id="UP001401887">
    <property type="component" value="Unassembled WGS sequence"/>
</dbReference>
<dbReference type="Pfam" id="PF02518">
    <property type="entry name" value="HATPase_c"/>
    <property type="match status" value="1"/>
</dbReference>
<dbReference type="InterPro" id="IPR050351">
    <property type="entry name" value="BphY/WalK/GraS-like"/>
</dbReference>
<dbReference type="Gene3D" id="1.10.287.130">
    <property type="match status" value="1"/>
</dbReference>
<dbReference type="SUPFAM" id="SSF47384">
    <property type="entry name" value="Homodimeric domain of signal transducing histidine kinase"/>
    <property type="match status" value="1"/>
</dbReference>
<feature type="domain" description="Histidine kinase" evidence="7">
    <location>
        <begin position="698"/>
        <end position="912"/>
    </location>
</feature>
<dbReference type="InterPro" id="IPR036890">
    <property type="entry name" value="HATPase_C_sf"/>
</dbReference>
<name>A0ABP9W988_9DEIO</name>
<dbReference type="EC" id="2.7.13.3" evidence="2"/>
<dbReference type="CDD" id="cd00130">
    <property type="entry name" value="PAS"/>
    <property type="match status" value="1"/>
</dbReference>
<dbReference type="Pfam" id="PF01590">
    <property type="entry name" value="GAF"/>
    <property type="match status" value="1"/>
</dbReference>
<keyword evidence="10" id="KW-1185">Reference proteome</keyword>
<dbReference type="InterPro" id="IPR004358">
    <property type="entry name" value="Sig_transdc_His_kin-like_C"/>
</dbReference>
<dbReference type="Gene3D" id="3.30.450.40">
    <property type="match status" value="3"/>
</dbReference>
<keyword evidence="4" id="KW-0808">Transferase</keyword>
<dbReference type="CDD" id="cd00082">
    <property type="entry name" value="HisKA"/>
    <property type="match status" value="1"/>
</dbReference>
<dbReference type="SUPFAM" id="SSF55781">
    <property type="entry name" value="GAF domain-like"/>
    <property type="match status" value="3"/>
</dbReference>
<evidence type="ECO:0000256" key="3">
    <source>
        <dbReference type="ARBA" id="ARBA00022553"/>
    </source>
</evidence>
<dbReference type="SMART" id="SM00387">
    <property type="entry name" value="HATPase_c"/>
    <property type="match status" value="1"/>
</dbReference>
<gene>
    <name evidence="9" type="primary">sasA_16</name>
    <name evidence="9" type="ORF">Dcar01_02664</name>
</gene>
<dbReference type="PANTHER" id="PTHR42878:SF15">
    <property type="entry name" value="BACTERIOPHYTOCHROME"/>
    <property type="match status" value="1"/>
</dbReference>
<feature type="domain" description="PAS" evidence="8">
    <location>
        <begin position="194"/>
        <end position="235"/>
    </location>
</feature>
<protein>
    <recommendedName>
        <fullName evidence="2">histidine kinase</fullName>
        <ecNumber evidence="2">2.7.13.3</ecNumber>
    </recommendedName>
</protein>
<dbReference type="PROSITE" id="PS50112">
    <property type="entry name" value="PAS"/>
    <property type="match status" value="1"/>
</dbReference>
<dbReference type="PRINTS" id="PR00344">
    <property type="entry name" value="BCTRLSENSOR"/>
</dbReference>
<dbReference type="Pfam" id="PF13185">
    <property type="entry name" value="GAF_2"/>
    <property type="match status" value="2"/>
</dbReference>
<accession>A0ABP9W988</accession>
<dbReference type="PANTHER" id="PTHR42878">
    <property type="entry name" value="TWO-COMPONENT HISTIDINE KINASE"/>
    <property type="match status" value="1"/>
</dbReference>
<keyword evidence="5" id="KW-0418">Kinase</keyword>
<dbReference type="InterPro" id="IPR003018">
    <property type="entry name" value="GAF"/>
</dbReference>
<dbReference type="Pfam" id="PF00512">
    <property type="entry name" value="HisKA"/>
    <property type="match status" value="1"/>
</dbReference>
<evidence type="ECO:0000313" key="9">
    <source>
        <dbReference type="EMBL" id="GAA5513915.1"/>
    </source>
</evidence>
<evidence type="ECO:0000256" key="1">
    <source>
        <dbReference type="ARBA" id="ARBA00000085"/>
    </source>
</evidence>
<evidence type="ECO:0000256" key="6">
    <source>
        <dbReference type="ARBA" id="ARBA00023136"/>
    </source>
</evidence>
<dbReference type="PROSITE" id="PS50109">
    <property type="entry name" value="HIS_KIN"/>
    <property type="match status" value="1"/>
</dbReference>
<evidence type="ECO:0000259" key="7">
    <source>
        <dbReference type="PROSITE" id="PS50109"/>
    </source>
</evidence>
<dbReference type="InterPro" id="IPR005467">
    <property type="entry name" value="His_kinase_dom"/>
</dbReference>
<dbReference type="Pfam" id="PF13426">
    <property type="entry name" value="PAS_9"/>
    <property type="match status" value="1"/>
</dbReference>
<keyword evidence="3" id="KW-0597">Phosphoprotein</keyword>
<dbReference type="SMART" id="SM00091">
    <property type="entry name" value="PAS"/>
    <property type="match status" value="1"/>
</dbReference>
<reference evidence="9 10" key="1">
    <citation type="submission" date="2024-02" db="EMBL/GenBank/DDBJ databases">
        <title>Deinococcus carri NBRC 110142.</title>
        <authorList>
            <person name="Ichikawa N."/>
            <person name="Katano-Makiyama Y."/>
            <person name="Hidaka K."/>
        </authorList>
    </citation>
    <scope>NUCLEOTIDE SEQUENCE [LARGE SCALE GENOMIC DNA]</scope>
    <source>
        <strain evidence="9 10">NBRC 110142</strain>
    </source>
</reference>
<dbReference type="InterPro" id="IPR036097">
    <property type="entry name" value="HisK_dim/P_sf"/>
</dbReference>
<dbReference type="NCBIfam" id="TIGR00229">
    <property type="entry name" value="sensory_box"/>
    <property type="match status" value="1"/>
</dbReference>
<dbReference type="EMBL" id="BAABRP010000011">
    <property type="protein sequence ID" value="GAA5513915.1"/>
    <property type="molecule type" value="Genomic_DNA"/>
</dbReference>
<dbReference type="Gene3D" id="3.30.565.10">
    <property type="entry name" value="Histidine kinase-like ATPase, C-terminal domain"/>
    <property type="match status" value="1"/>
</dbReference>
<evidence type="ECO:0000259" key="8">
    <source>
        <dbReference type="PROSITE" id="PS50112"/>
    </source>
</evidence>
<dbReference type="SMART" id="SM00065">
    <property type="entry name" value="GAF"/>
    <property type="match status" value="3"/>
</dbReference>
<comment type="caution">
    <text evidence="9">The sequence shown here is derived from an EMBL/GenBank/DDBJ whole genome shotgun (WGS) entry which is preliminary data.</text>
</comment>
<comment type="catalytic activity">
    <reaction evidence="1">
        <text>ATP + protein L-histidine = ADP + protein N-phospho-L-histidine.</text>
        <dbReference type="EC" id="2.7.13.3"/>
    </reaction>
</comment>
<evidence type="ECO:0000256" key="5">
    <source>
        <dbReference type="ARBA" id="ARBA00022777"/>
    </source>
</evidence>
<dbReference type="InterPro" id="IPR000014">
    <property type="entry name" value="PAS"/>
</dbReference>
<dbReference type="InterPro" id="IPR029016">
    <property type="entry name" value="GAF-like_dom_sf"/>
</dbReference>
<evidence type="ECO:0000256" key="4">
    <source>
        <dbReference type="ARBA" id="ARBA00022679"/>
    </source>
</evidence>
<proteinExistence type="predicted"/>